<feature type="non-terminal residue" evidence="2">
    <location>
        <position position="1"/>
    </location>
</feature>
<dbReference type="InterPro" id="IPR036680">
    <property type="entry name" value="SPOR-like_sf"/>
</dbReference>
<gene>
    <name evidence="2" type="ORF">LCGC14_1444210</name>
</gene>
<dbReference type="SUPFAM" id="SSF110997">
    <property type="entry name" value="Sporulation related repeat"/>
    <property type="match status" value="1"/>
</dbReference>
<evidence type="ECO:0000259" key="1">
    <source>
        <dbReference type="PROSITE" id="PS51724"/>
    </source>
</evidence>
<feature type="domain" description="SPOR" evidence="1">
    <location>
        <begin position="27"/>
        <end position="105"/>
    </location>
</feature>
<organism evidence="2">
    <name type="scientific">marine sediment metagenome</name>
    <dbReference type="NCBI Taxonomy" id="412755"/>
    <lineage>
        <taxon>unclassified sequences</taxon>
        <taxon>metagenomes</taxon>
        <taxon>ecological metagenomes</taxon>
    </lineage>
</organism>
<name>A0A0F9JKD6_9ZZZZ</name>
<accession>A0A0F9JKD6</accession>
<dbReference type="PROSITE" id="PS51724">
    <property type="entry name" value="SPOR"/>
    <property type="match status" value="1"/>
</dbReference>
<dbReference type="InterPro" id="IPR007730">
    <property type="entry name" value="SPOR-like_dom"/>
</dbReference>
<dbReference type="Pfam" id="PF05036">
    <property type="entry name" value="SPOR"/>
    <property type="match status" value="1"/>
</dbReference>
<sequence>QPQPEIVAETGFVPENASAYVDIKQLRSRSKGWTIQLVAGNLEQTALNVVSRYPSLDKMLYTLGERKNKPWFMVFYGNYASKEEAQNEVSQLPDALISGAPWVRTTKDL</sequence>
<dbReference type="GO" id="GO:0042834">
    <property type="term" value="F:peptidoglycan binding"/>
    <property type="evidence" value="ECO:0007669"/>
    <property type="project" value="InterPro"/>
</dbReference>
<dbReference type="EMBL" id="LAZR01009880">
    <property type="protein sequence ID" value="KKM70093.1"/>
    <property type="molecule type" value="Genomic_DNA"/>
</dbReference>
<comment type="caution">
    <text evidence="2">The sequence shown here is derived from an EMBL/GenBank/DDBJ whole genome shotgun (WGS) entry which is preliminary data.</text>
</comment>
<evidence type="ECO:0000313" key="2">
    <source>
        <dbReference type="EMBL" id="KKM70093.1"/>
    </source>
</evidence>
<proteinExistence type="predicted"/>
<dbReference type="Gene3D" id="3.30.70.1070">
    <property type="entry name" value="Sporulation related repeat"/>
    <property type="match status" value="1"/>
</dbReference>
<dbReference type="AlphaFoldDB" id="A0A0F9JKD6"/>
<reference evidence="2" key="1">
    <citation type="journal article" date="2015" name="Nature">
        <title>Complex archaea that bridge the gap between prokaryotes and eukaryotes.</title>
        <authorList>
            <person name="Spang A."/>
            <person name="Saw J.H."/>
            <person name="Jorgensen S.L."/>
            <person name="Zaremba-Niedzwiedzka K."/>
            <person name="Martijn J."/>
            <person name="Lind A.E."/>
            <person name="van Eijk R."/>
            <person name="Schleper C."/>
            <person name="Guy L."/>
            <person name="Ettema T.J."/>
        </authorList>
    </citation>
    <scope>NUCLEOTIDE SEQUENCE</scope>
</reference>
<protein>
    <recommendedName>
        <fullName evidence="1">SPOR domain-containing protein</fullName>
    </recommendedName>
</protein>